<dbReference type="Proteomes" id="UP000207598">
    <property type="component" value="Unassembled WGS sequence"/>
</dbReference>
<sequence>MPRWLWFTPLAGLLLVAAVLGYRHGWRVANLTESDAIETWAARYMDETGAAQADCTAVPGVQVWLVIRCGTGQDRRVYRLDRLGRLVRPADPDGGNSTILEPNI</sequence>
<keyword evidence="2" id="KW-1185">Reference proteome</keyword>
<accession>A0A238K404</accession>
<protein>
    <submittedName>
        <fullName evidence="1">Uncharacterized protein</fullName>
    </submittedName>
</protein>
<gene>
    <name evidence="1" type="ORF">MAA8898_00959</name>
</gene>
<proteinExistence type="predicted"/>
<reference evidence="1 2" key="1">
    <citation type="submission" date="2017-05" db="EMBL/GenBank/DDBJ databases">
        <authorList>
            <person name="Song R."/>
            <person name="Chenine A.L."/>
            <person name="Ruprecht R.M."/>
        </authorList>
    </citation>
    <scope>NUCLEOTIDE SEQUENCE [LARGE SCALE GENOMIC DNA]</scope>
    <source>
        <strain evidence="1 2">CECT 8898</strain>
    </source>
</reference>
<evidence type="ECO:0000313" key="2">
    <source>
        <dbReference type="Proteomes" id="UP000207598"/>
    </source>
</evidence>
<dbReference type="OrthoDB" id="7874631at2"/>
<dbReference type="RefSeq" id="WP_094019816.1">
    <property type="nucleotide sequence ID" value="NZ_FXYF01000002.1"/>
</dbReference>
<organism evidence="1 2">
    <name type="scientific">Maliponia aquimaris</name>
    <dbReference type="NCBI Taxonomy" id="1673631"/>
    <lineage>
        <taxon>Bacteria</taxon>
        <taxon>Pseudomonadati</taxon>
        <taxon>Pseudomonadota</taxon>
        <taxon>Alphaproteobacteria</taxon>
        <taxon>Rhodobacterales</taxon>
        <taxon>Paracoccaceae</taxon>
        <taxon>Maliponia</taxon>
    </lineage>
</organism>
<dbReference type="AlphaFoldDB" id="A0A238K404"/>
<name>A0A238K404_9RHOB</name>
<dbReference type="EMBL" id="FXYF01000002">
    <property type="protein sequence ID" value="SMX36666.1"/>
    <property type="molecule type" value="Genomic_DNA"/>
</dbReference>
<evidence type="ECO:0000313" key="1">
    <source>
        <dbReference type="EMBL" id="SMX36666.1"/>
    </source>
</evidence>